<dbReference type="InterPro" id="IPR010280">
    <property type="entry name" value="U5_MeTrfase_fam"/>
</dbReference>
<dbReference type="Pfam" id="PF05175">
    <property type="entry name" value="MTS"/>
    <property type="match status" value="1"/>
</dbReference>
<protein>
    <submittedName>
        <fullName evidence="6">23S rRNA (Uracil(1939)-C(5))-methyltransferase RlmD</fullName>
    </submittedName>
</protein>
<dbReference type="InterPro" id="IPR007848">
    <property type="entry name" value="Small_mtfrase_dom"/>
</dbReference>
<evidence type="ECO:0000313" key="7">
    <source>
        <dbReference type="Proteomes" id="UP000036771"/>
    </source>
</evidence>
<dbReference type="EMBL" id="BBVC01000025">
    <property type="protein sequence ID" value="GAO98139.1"/>
    <property type="molecule type" value="Genomic_DNA"/>
</dbReference>
<name>A0A0K8ME41_9PROT</name>
<comment type="caution">
    <text evidence="6">The sequence shown here is derived from an EMBL/GenBank/DDBJ whole genome shotgun (WGS) entry which is preliminary data.</text>
</comment>
<dbReference type="OrthoDB" id="9804590at2"/>
<dbReference type="PROSITE" id="PS51687">
    <property type="entry name" value="SAM_MT_RNA_M5U"/>
    <property type="match status" value="1"/>
</dbReference>
<dbReference type="GO" id="GO:0070475">
    <property type="term" value="P:rRNA base methylation"/>
    <property type="evidence" value="ECO:0007669"/>
    <property type="project" value="TreeGrafter"/>
</dbReference>
<keyword evidence="3 4" id="KW-0949">S-adenosyl-L-methionine</keyword>
<proteinExistence type="inferred from homology"/>
<evidence type="ECO:0000259" key="5">
    <source>
        <dbReference type="Pfam" id="PF05175"/>
    </source>
</evidence>
<feature type="binding site" evidence="4">
    <location>
        <position position="296"/>
    </location>
    <ligand>
        <name>S-adenosyl-L-methionine</name>
        <dbReference type="ChEBI" id="CHEBI:59789"/>
    </ligand>
</feature>
<dbReference type="PANTHER" id="PTHR11061:SF49">
    <property type="entry name" value="23S RRNA (URACIL(1939)-C(5))-METHYLTRANSFERASE RLMD"/>
    <property type="match status" value="1"/>
</dbReference>
<feature type="binding site" evidence="4">
    <location>
        <position position="250"/>
    </location>
    <ligand>
        <name>S-adenosyl-L-methionine</name>
        <dbReference type="ChEBI" id="CHEBI:59789"/>
    </ligand>
</feature>
<dbReference type="GO" id="GO:0070041">
    <property type="term" value="F:rRNA (uridine-C5-)-methyltransferase activity"/>
    <property type="evidence" value="ECO:0007669"/>
    <property type="project" value="TreeGrafter"/>
</dbReference>
<evidence type="ECO:0000313" key="6">
    <source>
        <dbReference type="EMBL" id="GAO98139.1"/>
    </source>
</evidence>
<dbReference type="Proteomes" id="UP000036771">
    <property type="component" value="Unassembled WGS sequence"/>
</dbReference>
<evidence type="ECO:0000256" key="3">
    <source>
        <dbReference type="ARBA" id="ARBA00022691"/>
    </source>
</evidence>
<sequence>MTLSLASSYSPPCPHFGLCGGCALQHLSPSDYRDYKQQKILRSFERQKISLDHVLFDPIEIVLPQTRRRAVLKAHRAAQSVVDVGFYQRESHKIVDIQRCFVVLPEIEQLISPLRQVLIALLPLRSKAEIFVTKCEQGLDVALKRVEPSILTLEQREAGAQFAIEQKLARLSIDGEPLYIAASPTVSFSGFSVDITPDSFLQASFTSDEWLAKKVCHAIPPEPQKIADLFCGRGTLTLPLTKLGTVHGYEMDQKALIALQKTITKHHLPVTLHHRHLFKEPLTLPELALFDVVVLNPPREGALAQIKHLAQTQVKRIIMVSCNLQSCTRDARILIDGHYELKELYPLDQFLWSEHVEVVTVFDLKG</sequence>
<feature type="binding site" evidence="4">
    <location>
        <position position="202"/>
    </location>
    <ligand>
        <name>S-adenosyl-L-methionine</name>
        <dbReference type="ChEBI" id="CHEBI:59789"/>
    </ligand>
</feature>
<evidence type="ECO:0000256" key="1">
    <source>
        <dbReference type="ARBA" id="ARBA00022603"/>
    </source>
</evidence>
<feature type="active site" description="Nucleophile" evidence="4">
    <location>
        <position position="322"/>
    </location>
</feature>
<reference evidence="6 7" key="1">
    <citation type="submission" date="2015-03" db="EMBL/GenBank/DDBJ databases">
        <title>Caedibacter varicaedens, whole genome shotgun sequence.</title>
        <authorList>
            <person name="Suzuki H."/>
            <person name="Dapper A.L."/>
            <person name="Gibson A.K."/>
            <person name="Jackson C."/>
            <person name="Lee H."/>
            <person name="Pejaver V.R."/>
            <person name="Doak T."/>
            <person name="Lynch M."/>
        </authorList>
    </citation>
    <scope>NUCLEOTIDE SEQUENCE [LARGE SCALE GENOMIC DNA]</scope>
</reference>
<dbReference type="Gene3D" id="3.40.50.150">
    <property type="entry name" value="Vaccinia Virus protein VP39"/>
    <property type="match status" value="1"/>
</dbReference>
<gene>
    <name evidence="6" type="primary">rlmD</name>
    <name evidence="6" type="ORF">Cva_00787</name>
</gene>
<dbReference type="Gene3D" id="2.40.50.1070">
    <property type="match status" value="1"/>
</dbReference>
<comment type="similarity">
    <text evidence="4">Belongs to the class I-like SAM-binding methyltransferase superfamily. RNA M5U methyltransferase family.</text>
</comment>
<accession>A0A0K8ME41</accession>
<keyword evidence="1 4" id="KW-0489">Methyltransferase</keyword>
<evidence type="ECO:0000256" key="4">
    <source>
        <dbReference type="PROSITE-ProRule" id="PRU01024"/>
    </source>
</evidence>
<dbReference type="AlphaFoldDB" id="A0A0K8ME41"/>
<feature type="domain" description="Methyltransferase small" evidence="5">
    <location>
        <begin position="222"/>
        <end position="312"/>
    </location>
</feature>
<keyword evidence="2 4" id="KW-0808">Transferase</keyword>
<organism evidence="6 7">
    <name type="scientific">Caedimonas varicaedens</name>
    <dbReference type="NCBI Taxonomy" id="1629334"/>
    <lineage>
        <taxon>Bacteria</taxon>
        <taxon>Pseudomonadati</taxon>
        <taxon>Pseudomonadota</taxon>
        <taxon>Alphaproteobacteria</taxon>
        <taxon>Holosporales</taxon>
        <taxon>Caedimonadaceae</taxon>
        <taxon>Caedimonas</taxon>
    </lineage>
</organism>
<dbReference type="STRING" id="1629334.Cva_00787"/>
<feature type="binding site" evidence="4">
    <location>
        <position position="230"/>
    </location>
    <ligand>
        <name>S-adenosyl-L-methionine</name>
        <dbReference type="ChEBI" id="CHEBI:59789"/>
    </ligand>
</feature>
<keyword evidence="7" id="KW-1185">Reference proteome</keyword>
<dbReference type="CDD" id="cd02440">
    <property type="entry name" value="AdoMet_MTases"/>
    <property type="match status" value="1"/>
</dbReference>
<dbReference type="InterPro" id="IPR029063">
    <property type="entry name" value="SAM-dependent_MTases_sf"/>
</dbReference>
<dbReference type="PANTHER" id="PTHR11061">
    <property type="entry name" value="RNA M5U METHYLTRANSFERASE"/>
    <property type="match status" value="1"/>
</dbReference>
<dbReference type="SUPFAM" id="SSF53335">
    <property type="entry name" value="S-adenosyl-L-methionine-dependent methyltransferases"/>
    <property type="match status" value="1"/>
</dbReference>
<evidence type="ECO:0000256" key="2">
    <source>
        <dbReference type="ARBA" id="ARBA00022679"/>
    </source>
</evidence>